<dbReference type="Gene3D" id="2.40.160.60">
    <property type="entry name" value="Outer membrane protein transport protein (OMPP1/FadL/TodX)"/>
    <property type="match status" value="1"/>
</dbReference>
<gene>
    <name evidence="2" type="ORF">NE651_11770</name>
</gene>
<accession>A0AAJ1CFD9</accession>
<name>A0AAJ1CFD9_9BACT</name>
<keyword evidence="1" id="KW-0732">Signal</keyword>
<dbReference type="RefSeq" id="WP_022333372.1">
    <property type="nucleotide sequence ID" value="NZ_DAWDUM010000002.1"/>
</dbReference>
<proteinExistence type="predicted"/>
<evidence type="ECO:0008006" key="4">
    <source>
        <dbReference type="Google" id="ProtNLM"/>
    </source>
</evidence>
<feature type="signal peptide" evidence="1">
    <location>
        <begin position="1"/>
        <end position="24"/>
    </location>
</feature>
<reference evidence="2" key="1">
    <citation type="submission" date="2022-06" db="EMBL/GenBank/DDBJ databases">
        <title>Isolation of gut microbiota from human fecal samples.</title>
        <authorList>
            <person name="Pamer E.G."/>
            <person name="Barat B."/>
            <person name="Waligurski E."/>
            <person name="Medina S."/>
            <person name="Paddock L."/>
            <person name="Mostad J."/>
        </authorList>
    </citation>
    <scope>NUCLEOTIDE SEQUENCE</scope>
    <source>
        <strain evidence="2">DFI.6.22</strain>
    </source>
</reference>
<dbReference type="Proteomes" id="UP001205035">
    <property type="component" value="Unassembled WGS sequence"/>
</dbReference>
<protein>
    <recommendedName>
        <fullName evidence="4">Aromatic hydrocarbon degradation protein</fullName>
    </recommendedName>
</protein>
<comment type="caution">
    <text evidence="2">The sequence shown here is derived from an EMBL/GenBank/DDBJ whole genome shotgun (WGS) entry which is preliminary data.</text>
</comment>
<organism evidence="2 3">
    <name type="scientific">Alistipes onderdonkii</name>
    <dbReference type="NCBI Taxonomy" id="328813"/>
    <lineage>
        <taxon>Bacteria</taxon>
        <taxon>Pseudomonadati</taxon>
        <taxon>Bacteroidota</taxon>
        <taxon>Bacteroidia</taxon>
        <taxon>Bacteroidales</taxon>
        <taxon>Rikenellaceae</taxon>
        <taxon>Alistipes</taxon>
    </lineage>
</organism>
<dbReference type="SUPFAM" id="SSF56935">
    <property type="entry name" value="Porins"/>
    <property type="match status" value="1"/>
</dbReference>
<dbReference type="AlphaFoldDB" id="A0AAJ1CFD9"/>
<feature type="chain" id="PRO_5042595797" description="Aromatic hydrocarbon degradation protein" evidence="1">
    <location>
        <begin position="25"/>
        <end position="457"/>
    </location>
</feature>
<evidence type="ECO:0000313" key="2">
    <source>
        <dbReference type="EMBL" id="MCQ5083560.1"/>
    </source>
</evidence>
<dbReference type="EMBL" id="JANGBQ010000018">
    <property type="protein sequence ID" value="MCQ5083560.1"/>
    <property type="molecule type" value="Genomic_DNA"/>
</dbReference>
<evidence type="ECO:0000313" key="3">
    <source>
        <dbReference type="Proteomes" id="UP001205035"/>
    </source>
</evidence>
<sequence length="457" mass="50790">MQVKNTLIKLVVAAAVMLPYAVSAQTSSINAFSPYTMYGVGEINTPGTTQMRSMGGVGVAMGTPGKINLLNPAAYSTIPQKSFLFSFGLEGQNYYNSQKVDNVSKNTAYNTFNFHDIAFQMPVAKKLGLGFSLTPYSSVGYRTKYTQDYDPNDPVWGNVGRVQYVYQGEGDVTEVKVGLGWEIFKNFSLGIAAQYYWGDIDRSFVMTPTPITGDGTFSSTVGSDNYSISSIKGQVGVLWKAVMNQKRMLTFGATYDFGGNLNPDVTKRIYIGDLYNSTVKGDTTHLALALPRQLSVGAYYMTSKWTIGLDYVYQNWTGGNKATEMTGISGPDKSAYEVAYTNTSMVKMGVEYTPNYYDVRRFMKRWAYRAGFRYGTYNQTYDGNKIGEYAVTLGVGVPVKFLGSSTIDVGVEYGRRGYNLSERLGLVRQQYFKFSVGFSLFAGAENGEYWFRRPKYD</sequence>
<evidence type="ECO:0000256" key="1">
    <source>
        <dbReference type="SAM" id="SignalP"/>
    </source>
</evidence>